<name>A0A919JP48_9ACTN</name>
<dbReference type="AlphaFoldDB" id="A0A919JP48"/>
<dbReference type="RefSeq" id="WP_203775043.1">
    <property type="nucleotide sequence ID" value="NZ_BAAAYJ010000099.1"/>
</dbReference>
<dbReference type="Gene3D" id="1.10.10.10">
    <property type="entry name" value="Winged helix-like DNA-binding domain superfamily/Winged helix DNA-binding domain"/>
    <property type="match status" value="1"/>
</dbReference>
<dbReference type="SUPFAM" id="SSF46785">
    <property type="entry name" value="Winged helix' DNA-binding domain"/>
    <property type="match status" value="1"/>
</dbReference>
<accession>A0A919JP48</accession>
<dbReference type="EMBL" id="BOMQ01000079">
    <property type="protein sequence ID" value="GIE53198.1"/>
    <property type="molecule type" value="Genomic_DNA"/>
</dbReference>
<sequence>MAADLTRHVSSAVFGNKHRLELLLALFAAGEGGICVKDVADSCGAPTSVFRPPLMALVDAGLVRRLPAFGHNRRVLYAFTDVRAWTGLEWLVHDLGSRKSARGAGGGTES</sequence>
<comment type="caution">
    <text evidence="1">The sequence shown here is derived from an EMBL/GenBank/DDBJ whole genome shotgun (WGS) entry which is preliminary data.</text>
</comment>
<dbReference type="InterPro" id="IPR036388">
    <property type="entry name" value="WH-like_DNA-bd_sf"/>
</dbReference>
<gene>
    <name evidence="1" type="ORF">Ani05nite_67320</name>
</gene>
<evidence type="ECO:0000313" key="1">
    <source>
        <dbReference type="EMBL" id="GIE53198.1"/>
    </source>
</evidence>
<proteinExistence type="predicted"/>
<keyword evidence="2" id="KW-1185">Reference proteome</keyword>
<reference evidence="1" key="1">
    <citation type="submission" date="2021-01" db="EMBL/GenBank/DDBJ databases">
        <title>Whole genome shotgun sequence of Actinoplanes nipponensis NBRC 14063.</title>
        <authorList>
            <person name="Komaki H."/>
            <person name="Tamura T."/>
        </authorList>
    </citation>
    <scope>NUCLEOTIDE SEQUENCE</scope>
    <source>
        <strain evidence="1">NBRC 14063</strain>
    </source>
</reference>
<evidence type="ECO:0000313" key="2">
    <source>
        <dbReference type="Proteomes" id="UP000647172"/>
    </source>
</evidence>
<dbReference type="Proteomes" id="UP000647172">
    <property type="component" value="Unassembled WGS sequence"/>
</dbReference>
<dbReference type="InterPro" id="IPR036390">
    <property type="entry name" value="WH_DNA-bd_sf"/>
</dbReference>
<protein>
    <submittedName>
        <fullName evidence="1">Uncharacterized protein</fullName>
    </submittedName>
</protein>
<organism evidence="1 2">
    <name type="scientific">Actinoplanes nipponensis</name>
    <dbReference type="NCBI Taxonomy" id="135950"/>
    <lineage>
        <taxon>Bacteria</taxon>
        <taxon>Bacillati</taxon>
        <taxon>Actinomycetota</taxon>
        <taxon>Actinomycetes</taxon>
        <taxon>Micromonosporales</taxon>
        <taxon>Micromonosporaceae</taxon>
        <taxon>Actinoplanes</taxon>
    </lineage>
</organism>